<dbReference type="EMBL" id="CAJPDQ010000022">
    <property type="protein sequence ID" value="CAF9924984.1"/>
    <property type="molecule type" value="Genomic_DNA"/>
</dbReference>
<gene>
    <name evidence="7" type="ORF">GOMPHAMPRED_003783</name>
</gene>
<dbReference type="InterPro" id="IPR001680">
    <property type="entry name" value="WD40_rpt"/>
</dbReference>
<comment type="caution">
    <text evidence="7">The sequence shown here is derived from an EMBL/GenBank/DDBJ whole genome shotgun (WGS) entry which is preliminary data.</text>
</comment>
<comment type="similarity">
    <text evidence="1">Belongs to the WD repeat MET30/SCONB/SCON-2 family.</text>
</comment>
<evidence type="ECO:0000256" key="1">
    <source>
        <dbReference type="ARBA" id="ARBA00007968"/>
    </source>
</evidence>
<feature type="repeat" description="WD" evidence="4">
    <location>
        <begin position="376"/>
        <end position="406"/>
    </location>
</feature>
<dbReference type="InterPro" id="IPR036047">
    <property type="entry name" value="F-box-like_dom_sf"/>
</dbReference>
<sequence length="815" mass="91245">MEVKQEDEHYHLHGRNASFKIDEGFVDDTRSLDDGDSAMGLEPRSVEPIGILPDPLVTLSQAVMSLNESQRSAIVDMLYPRLHIDPMQYLPPELTAFVFSYLPPDSLLTASMVSKAWRDRTLDSNLWKKKFLAEGWQLDTAEVRRFEQSLAKQRSLKETRVRKSDALDPEHLPKKRHTLRDEDIVESPKTQWQDEEMIGVERLTMDPGSLPSSSAATTSSMQVEPSLNAMQSVAITANIDKTPDTMIMSAARSDLRLNYNHVYRQRRRLEDNWFAGRYKSFQLPHKDHPEEAHNECVYTIQYSGRYLVSGSRDRTLRIWDLDTQRLIRRPLSGHSGSVLCLQFDASPEEDIVVSGSSDTDVIIWQFSTGRLLRRITGAHSDSVLNVKFDKRYLVTCSKDKLIKVWNRNALRPGDDAYPIRGVGGGGKFPSYVLDLRMIYDPRDMETHFTAEQLNPIPEYSLIMVLDMHSAAVNAVYIHKDELVSASGDRNIRVYNIRTGATVSICGGHNKGIACVQYDGIRIISGSSDDSIRIFDPKSGAEVGCLQGHSKLVRTVQASFGDQPGDEEELEKQARRIDREVFEARLRGEIPSGRTDWRRRRDRNAGSSRPQDVMAIGAHLPPGGGGSPWARIVSGSYDELVIIWRKAKDGRWVPHHTLKQADALKAAGGPLLTNTERLDMVTRGATQQLLALQQAQQAQQTQQSLAVSATVPLGGHAPPVALPAHLSQQPPAFAQHPVHTAVPQVPGQVVPNAFNAPNNGNNPGMHRSWPNARVFKLQFDARRIVACSQDPKIVGWDFADDDEDIINCSRFFAQPQ</sequence>
<dbReference type="PRINTS" id="PR00320">
    <property type="entry name" value="GPROTEINBRPT"/>
</dbReference>
<evidence type="ECO:0000256" key="3">
    <source>
        <dbReference type="ARBA" id="ARBA00022737"/>
    </source>
</evidence>
<dbReference type="SUPFAM" id="SSF50978">
    <property type="entry name" value="WD40 repeat-like"/>
    <property type="match status" value="1"/>
</dbReference>
<feature type="region of interest" description="Disordered" evidence="5">
    <location>
        <begin position="592"/>
        <end position="624"/>
    </location>
</feature>
<dbReference type="InterPro" id="IPR020472">
    <property type="entry name" value="WD40_PAC1"/>
</dbReference>
<dbReference type="InterPro" id="IPR015943">
    <property type="entry name" value="WD40/YVTN_repeat-like_dom_sf"/>
</dbReference>
<feature type="repeat" description="WD" evidence="4">
    <location>
        <begin position="290"/>
        <end position="329"/>
    </location>
</feature>
<dbReference type="OrthoDB" id="19711at2759"/>
<keyword evidence="8" id="KW-1185">Reference proteome</keyword>
<feature type="domain" description="F-box" evidence="6">
    <location>
        <begin position="84"/>
        <end position="130"/>
    </location>
</feature>
<dbReference type="PROSITE" id="PS00678">
    <property type="entry name" value="WD_REPEATS_1"/>
    <property type="match status" value="1"/>
</dbReference>
<dbReference type="CDD" id="cd00200">
    <property type="entry name" value="WD40"/>
    <property type="match status" value="1"/>
</dbReference>
<dbReference type="PROSITE" id="PS50181">
    <property type="entry name" value="FBOX"/>
    <property type="match status" value="1"/>
</dbReference>
<dbReference type="Proteomes" id="UP000664169">
    <property type="component" value="Unassembled WGS sequence"/>
</dbReference>
<dbReference type="Pfam" id="PF00400">
    <property type="entry name" value="WD40"/>
    <property type="match status" value="5"/>
</dbReference>
<feature type="repeat" description="WD" evidence="4">
    <location>
        <begin position="465"/>
        <end position="504"/>
    </location>
</feature>
<dbReference type="SMART" id="SM00320">
    <property type="entry name" value="WD40"/>
    <property type="match status" value="7"/>
</dbReference>
<dbReference type="SUPFAM" id="SSF81383">
    <property type="entry name" value="F-box domain"/>
    <property type="match status" value="1"/>
</dbReference>
<protein>
    <recommendedName>
        <fullName evidence="6">F-box domain-containing protein</fullName>
    </recommendedName>
</protein>
<dbReference type="PROSITE" id="PS50294">
    <property type="entry name" value="WD_REPEATS_REGION"/>
    <property type="match status" value="3"/>
</dbReference>
<feature type="repeat" description="WD" evidence="4">
    <location>
        <begin position="331"/>
        <end position="374"/>
    </location>
</feature>
<dbReference type="PANTHER" id="PTHR14604">
    <property type="entry name" value="WD40 REPEAT PF20"/>
    <property type="match status" value="1"/>
</dbReference>
<accession>A0A8H3ISW7</accession>
<evidence type="ECO:0000256" key="2">
    <source>
        <dbReference type="ARBA" id="ARBA00022574"/>
    </source>
</evidence>
<organism evidence="7 8">
    <name type="scientific">Gomphillus americanus</name>
    <dbReference type="NCBI Taxonomy" id="1940652"/>
    <lineage>
        <taxon>Eukaryota</taxon>
        <taxon>Fungi</taxon>
        <taxon>Dikarya</taxon>
        <taxon>Ascomycota</taxon>
        <taxon>Pezizomycotina</taxon>
        <taxon>Lecanoromycetes</taxon>
        <taxon>OSLEUM clade</taxon>
        <taxon>Ostropomycetidae</taxon>
        <taxon>Ostropales</taxon>
        <taxon>Graphidaceae</taxon>
        <taxon>Gomphilloideae</taxon>
        <taxon>Gomphillus</taxon>
    </lineage>
</organism>
<dbReference type="Gene3D" id="1.20.1280.50">
    <property type="match status" value="1"/>
</dbReference>
<keyword evidence="2 4" id="KW-0853">WD repeat</keyword>
<dbReference type="SMART" id="SM00256">
    <property type="entry name" value="FBOX"/>
    <property type="match status" value="1"/>
</dbReference>
<dbReference type="InterPro" id="IPR050995">
    <property type="entry name" value="WD-F-box_domain-protein"/>
</dbReference>
<keyword evidence="3" id="KW-0677">Repeat</keyword>
<dbReference type="InterPro" id="IPR036322">
    <property type="entry name" value="WD40_repeat_dom_sf"/>
</dbReference>
<proteinExistence type="inferred from homology"/>
<dbReference type="PROSITE" id="PS50082">
    <property type="entry name" value="WD_REPEATS_2"/>
    <property type="match status" value="4"/>
</dbReference>
<dbReference type="Pfam" id="PF12937">
    <property type="entry name" value="F-box-like"/>
    <property type="match status" value="1"/>
</dbReference>
<name>A0A8H3ISW7_9LECA</name>
<reference evidence="7" key="1">
    <citation type="submission" date="2021-03" db="EMBL/GenBank/DDBJ databases">
        <authorList>
            <person name="Tagirdzhanova G."/>
        </authorList>
    </citation>
    <scope>NUCLEOTIDE SEQUENCE</scope>
</reference>
<dbReference type="InterPro" id="IPR019775">
    <property type="entry name" value="WD40_repeat_CS"/>
</dbReference>
<evidence type="ECO:0000256" key="4">
    <source>
        <dbReference type="PROSITE-ProRule" id="PRU00221"/>
    </source>
</evidence>
<dbReference type="AlphaFoldDB" id="A0A8H3ISW7"/>
<dbReference type="Gene3D" id="2.130.10.10">
    <property type="entry name" value="YVTN repeat-like/Quinoprotein amine dehydrogenase"/>
    <property type="match status" value="2"/>
</dbReference>
<evidence type="ECO:0000313" key="7">
    <source>
        <dbReference type="EMBL" id="CAF9924984.1"/>
    </source>
</evidence>
<evidence type="ECO:0000256" key="5">
    <source>
        <dbReference type="SAM" id="MobiDB-lite"/>
    </source>
</evidence>
<evidence type="ECO:0000259" key="6">
    <source>
        <dbReference type="PROSITE" id="PS50181"/>
    </source>
</evidence>
<dbReference type="PANTHER" id="PTHR14604:SF4">
    <property type="entry name" value="F-BOX DOMAIN-CONTAINING PROTEIN"/>
    <property type="match status" value="1"/>
</dbReference>
<evidence type="ECO:0000313" key="8">
    <source>
        <dbReference type="Proteomes" id="UP000664169"/>
    </source>
</evidence>
<dbReference type="InterPro" id="IPR001810">
    <property type="entry name" value="F-box_dom"/>
</dbReference>